<evidence type="ECO:0000256" key="2">
    <source>
        <dbReference type="ARBA" id="ARBA00022723"/>
    </source>
</evidence>
<dbReference type="InterPro" id="IPR020084">
    <property type="entry name" value="NUDIX_hydrolase_CS"/>
</dbReference>
<dbReference type="Pfam" id="PF00293">
    <property type="entry name" value="NUDIX"/>
    <property type="match status" value="1"/>
</dbReference>
<dbReference type="CDD" id="cd02883">
    <property type="entry name" value="NUDIX_Hydrolase"/>
    <property type="match status" value="1"/>
</dbReference>
<dbReference type="InterPro" id="IPR015797">
    <property type="entry name" value="NUDIX_hydrolase-like_dom_sf"/>
</dbReference>
<dbReference type="AlphaFoldDB" id="A0A2M8ETE2"/>
<dbReference type="PANTHER" id="PTHR42904:SF1">
    <property type="entry name" value="NUCLEOSIDE DIPHOSPHATE-LINKED MOIETY X MOTIF 17"/>
    <property type="match status" value="1"/>
</dbReference>
<evidence type="ECO:0000256" key="4">
    <source>
        <dbReference type="ARBA" id="ARBA00022842"/>
    </source>
</evidence>
<evidence type="ECO:0000256" key="3">
    <source>
        <dbReference type="ARBA" id="ARBA00022801"/>
    </source>
</evidence>
<dbReference type="EMBL" id="PFSF01000011">
    <property type="protein sequence ID" value="PJC28384.1"/>
    <property type="molecule type" value="Genomic_DNA"/>
</dbReference>
<comment type="caution">
    <text evidence="6">The sequence shown here is derived from an EMBL/GenBank/DDBJ whole genome shotgun (WGS) entry which is preliminary data.</text>
</comment>
<accession>A0A2M8ETE2</accession>
<name>A0A2M8ETE2_9BACT</name>
<dbReference type="PROSITE" id="PS51462">
    <property type="entry name" value="NUDIX"/>
    <property type="match status" value="1"/>
</dbReference>
<evidence type="ECO:0000313" key="6">
    <source>
        <dbReference type="EMBL" id="PJC28384.1"/>
    </source>
</evidence>
<protein>
    <recommendedName>
        <fullName evidence="5">Nudix hydrolase domain-containing protein</fullName>
    </recommendedName>
</protein>
<keyword evidence="2" id="KW-0479">Metal-binding</keyword>
<dbReference type="GO" id="GO:0046872">
    <property type="term" value="F:metal ion binding"/>
    <property type="evidence" value="ECO:0007669"/>
    <property type="project" value="UniProtKB-KW"/>
</dbReference>
<dbReference type="InterPro" id="IPR000086">
    <property type="entry name" value="NUDIX_hydrolase_dom"/>
</dbReference>
<evidence type="ECO:0000313" key="7">
    <source>
        <dbReference type="Proteomes" id="UP000229816"/>
    </source>
</evidence>
<proteinExistence type="predicted"/>
<keyword evidence="3" id="KW-0378">Hydrolase</keyword>
<dbReference type="InterPro" id="IPR050241">
    <property type="entry name" value="NAD-cap_RNA_hydrolase_NudC"/>
</dbReference>
<dbReference type="GO" id="GO:0019677">
    <property type="term" value="P:NAD+ catabolic process"/>
    <property type="evidence" value="ECO:0007669"/>
    <property type="project" value="TreeGrafter"/>
</dbReference>
<organism evidence="6 7">
    <name type="scientific">Candidatus Shapirobacteria bacterium CG_4_9_14_0_2_um_filter_39_11</name>
    <dbReference type="NCBI Taxonomy" id="1974478"/>
    <lineage>
        <taxon>Bacteria</taxon>
        <taxon>Candidatus Shapironibacteriota</taxon>
    </lineage>
</organism>
<dbReference type="InterPro" id="IPR029401">
    <property type="entry name" value="Nudix_N"/>
</dbReference>
<gene>
    <name evidence="6" type="ORF">CO054_00405</name>
</gene>
<sequence length="174" mass="20131">MLKINPPDYQFCPFCGKRLEIRIEEGKERKCCSSCGWTYYPRATQAAAAVIVKKGKVLLAQRKREPFKGTWMFPAGFTDFGEHPLETLKREVKEETGLELKKARLIDVNQVEGDSREPGHFVFFYEVEVSDGQLKNDDEENQEIAWFDIKNPPKIGFKNHQKIMKFLQKGGEKN</sequence>
<dbReference type="SUPFAM" id="SSF55811">
    <property type="entry name" value="Nudix"/>
    <property type="match status" value="1"/>
</dbReference>
<keyword evidence="4" id="KW-0460">Magnesium</keyword>
<reference evidence="7" key="1">
    <citation type="submission" date="2017-09" db="EMBL/GenBank/DDBJ databases">
        <title>Depth-based differentiation of microbial function through sediment-hosted aquifers and enrichment of novel symbionts in the deep terrestrial subsurface.</title>
        <authorList>
            <person name="Probst A.J."/>
            <person name="Ladd B."/>
            <person name="Jarett J.K."/>
            <person name="Geller-Mcgrath D.E."/>
            <person name="Sieber C.M.K."/>
            <person name="Emerson J.B."/>
            <person name="Anantharaman K."/>
            <person name="Thomas B.C."/>
            <person name="Malmstrom R."/>
            <person name="Stieglmeier M."/>
            <person name="Klingl A."/>
            <person name="Woyke T."/>
            <person name="Ryan C.M."/>
            <person name="Banfield J.F."/>
        </authorList>
    </citation>
    <scope>NUCLEOTIDE SEQUENCE [LARGE SCALE GENOMIC DNA]</scope>
</reference>
<dbReference type="PROSITE" id="PS00893">
    <property type="entry name" value="NUDIX_BOX"/>
    <property type="match status" value="1"/>
</dbReference>
<dbReference type="GO" id="GO:0035529">
    <property type="term" value="F:NADH pyrophosphatase activity"/>
    <property type="evidence" value="ECO:0007669"/>
    <property type="project" value="TreeGrafter"/>
</dbReference>
<dbReference type="GO" id="GO:0006742">
    <property type="term" value="P:NADP+ catabolic process"/>
    <property type="evidence" value="ECO:0007669"/>
    <property type="project" value="TreeGrafter"/>
</dbReference>
<dbReference type="Proteomes" id="UP000229816">
    <property type="component" value="Unassembled WGS sequence"/>
</dbReference>
<evidence type="ECO:0000256" key="1">
    <source>
        <dbReference type="ARBA" id="ARBA00001946"/>
    </source>
</evidence>
<dbReference type="Gene3D" id="3.90.79.10">
    <property type="entry name" value="Nucleoside Triphosphate Pyrophosphohydrolase"/>
    <property type="match status" value="1"/>
</dbReference>
<dbReference type="Pfam" id="PF14803">
    <property type="entry name" value="Zn_ribbon_Nudix"/>
    <property type="match status" value="1"/>
</dbReference>
<dbReference type="GO" id="GO:0005829">
    <property type="term" value="C:cytosol"/>
    <property type="evidence" value="ECO:0007669"/>
    <property type="project" value="TreeGrafter"/>
</dbReference>
<feature type="domain" description="Nudix hydrolase" evidence="5">
    <location>
        <begin position="41"/>
        <end position="170"/>
    </location>
</feature>
<comment type="cofactor">
    <cofactor evidence="1">
        <name>Mg(2+)</name>
        <dbReference type="ChEBI" id="CHEBI:18420"/>
    </cofactor>
</comment>
<evidence type="ECO:0000259" key="5">
    <source>
        <dbReference type="PROSITE" id="PS51462"/>
    </source>
</evidence>
<dbReference type="PANTHER" id="PTHR42904">
    <property type="entry name" value="NUDIX HYDROLASE, NUDC SUBFAMILY"/>
    <property type="match status" value="1"/>
</dbReference>